<keyword evidence="5 10" id="KW-0418">Kinase</keyword>
<protein>
    <recommendedName>
        <fullName evidence="10">Protein-serine/threonine kinase</fullName>
        <ecNumber evidence="10">2.7.11.-</ecNumber>
    </recommendedName>
</protein>
<comment type="similarity">
    <text evidence="2 10">Belongs to the PDK/BCKDK protein kinase family.</text>
</comment>
<dbReference type="Gene3D" id="1.20.140.20">
    <property type="entry name" value="Alpha-ketoacid/pyruvate dehydrogenase kinase, N-terminal domain"/>
    <property type="match status" value="1"/>
</dbReference>
<reference evidence="12" key="2">
    <citation type="submission" date="2021-01" db="UniProtKB">
        <authorList>
            <consortium name="EnsemblMetazoa"/>
        </authorList>
    </citation>
    <scope>IDENTIFICATION</scope>
</reference>
<dbReference type="FunCoup" id="A0A7M7RI02">
    <property type="interactions" value="2258"/>
</dbReference>
<dbReference type="InterPro" id="IPR003594">
    <property type="entry name" value="HATPase_dom"/>
</dbReference>
<evidence type="ECO:0000256" key="6">
    <source>
        <dbReference type="ARBA" id="ARBA00022840"/>
    </source>
</evidence>
<evidence type="ECO:0000256" key="7">
    <source>
        <dbReference type="ARBA" id="ARBA00022946"/>
    </source>
</evidence>
<evidence type="ECO:0000256" key="4">
    <source>
        <dbReference type="ARBA" id="ARBA00022741"/>
    </source>
</evidence>
<dbReference type="CDD" id="cd16929">
    <property type="entry name" value="HATPase_PDK-like"/>
    <property type="match status" value="1"/>
</dbReference>
<dbReference type="InterPro" id="IPR004358">
    <property type="entry name" value="Sig_transdc_His_kin-like_C"/>
</dbReference>
<evidence type="ECO:0000256" key="8">
    <source>
        <dbReference type="ARBA" id="ARBA00023128"/>
    </source>
</evidence>
<proteinExistence type="inferred from homology"/>
<keyword evidence="13" id="KW-1185">Reference proteome</keyword>
<evidence type="ECO:0000256" key="1">
    <source>
        <dbReference type="ARBA" id="ARBA00004305"/>
    </source>
</evidence>
<dbReference type="InterPro" id="IPR018955">
    <property type="entry name" value="BCDHK/PDK_N"/>
</dbReference>
<dbReference type="SMART" id="SM00387">
    <property type="entry name" value="HATPase_c"/>
    <property type="match status" value="1"/>
</dbReference>
<evidence type="ECO:0000256" key="2">
    <source>
        <dbReference type="ARBA" id="ARBA00006155"/>
    </source>
</evidence>
<dbReference type="InterPro" id="IPR005467">
    <property type="entry name" value="His_kinase_dom"/>
</dbReference>
<dbReference type="InterPro" id="IPR036890">
    <property type="entry name" value="HATPase_C_sf"/>
</dbReference>
<evidence type="ECO:0000259" key="11">
    <source>
        <dbReference type="PROSITE" id="PS50109"/>
    </source>
</evidence>
<dbReference type="GO" id="GO:0010906">
    <property type="term" value="P:regulation of glucose metabolic process"/>
    <property type="evidence" value="ECO:0000318"/>
    <property type="project" value="GO_Central"/>
</dbReference>
<dbReference type="SUPFAM" id="SSF69012">
    <property type="entry name" value="alpha-ketoacid dehydrogenase kinase, N-terminal domain"/>
    <property type="match status" value="1"/>
</dbReference>
<evidence type="ECO:0000256" key="3">
    <source>
        <dbReference type="ARBA" id="ARBA00022679"/>
    </source>
</evidence>
<dbReference type="GO" id="GO:0004740">
    <property type="term" value="F:pyruvate dehydrogenase (acetyl-transferring) kinase activity"/>
    <property type="evidence" value="ECO:0000318"/>
    <property type="project" value="GO_Central"/>
</dbReference>
<keyword evidence="7" id="KW-0809">Transit peptide</keyword>
<dbReference type="InterPro" id="IPR039028">
    <property type="entry name" value="BCKD/PDK"/>
</dbReference>
<dbReference type="FunFam" id="3.30.565.10:FF:000007">
    <property type="entry name" value="Mitochondrial pyruvate dehydrogenase kinase isoform 2"/>
    <property type="match status" value="1"/>
</dbReference>
<dbReference type="GO" id="GO:0005759">
    <property type="term" value="C:mitochondrial matrix"/>
    <property type="evidence" value="ECO:0007669"/>
    <property type="project" value="UniProtKB-SubCell"/>
</dbReference>
<dbReference type="EnsemblMetazoa" id="XM_787640">
    <property type="protein sequence ID" value="XP_792733"/>
    <property type="gene ID" value="LOC587933"/>
</dbReference>
<evidence type="ECO:0000256" key="5">
    <source>
        <dbReference type="ARBA" id="ARBA00022777"/>
    </source>
</evidence>
<dbReference type="GO" id="GO:0010510">
    <property type="term" value="P:regulation of pyruvate decarboxylation to acetyl-CoA"/>
    <property type="evidence" value="ECO:0000318"/>
    <property type="project" value="GO_Central"/>
</dbReference>
<dbReference type="GO" id="GO:0005524">
    <property type="term" value="F:ATP binding"/>
    <property type="evidence" value="ECO:0007669"/>
    <property type="project" value="UniProtKB-UniRule"/>
</dbReference>
<dbReference type="InParanoid" id="A0A7M7RI02"/>
<comment type="catalytic activity">
    <reaction evidence="9">
        <text>L-seryl-[pyruvate dehydrogenase E1 alpha subunit] + ATP = O-phospho-L-seryl-[pyruvate dehydrogenase E1 alpha subunit] + ADP + H(+)</text>
        <dbReference type="Rhea" id="RHEA:23052"/>
        <dbReference type="Rhea" id="RHEA-COMP:13689"/>
        <dbReference type="Rhea" id="RHEA-COMP:13690"/>
        <dbReference type="ChEBI" id="CHEBI:15378"/>
        <dbReference type="ChEBI" id="CHEBI:29999"/>
        <dbReference type="ChEBI" id="CHEBI:30616"/>
        <dbReference type="ChEBI" id="CHEBI:83421"/>
        <dbReference type="ChEBI" id="CHEBI:456216"/>
        <dbReference type="EC" id="2.7.11.2"/>
    </reaction>
</comment>
<dbReference type="OMA" id="NEMPSIC"/>
<dbReference type="PRINTS" id="PR00344">
    <property type="entry name" value="BCTRLSENSOR"/>
</dbReference>
<dbReference type="PROSITE" id="PS50109">
    <property type="entry name" value="HIS_KIN"/>
    <property type="match status" value="1"/>
</dbReference>
<keyword evidence="3 10" id="KW-0808">Transferase</keyword>
<dbReference type="InterPro" id="IPR036784">
    <property type="entry name" value="AK/P_DHK_N_sf"/>
</dbReference>
<dbReference type="Proteomes" id="UP000007110">
    <property type="component" value="Unassembled WGS sequence"/>
</dbReference>
<dbReference type="GeneID" id="587933"/>
<dbReference type="PANTHER" id="PTHR11947:SF3">
    <property type="entry name" value="[PYRUVATE DEHYDROGENASE (ACETYL-TRANSFERRING)] KINASE, MITOCHONDRIAL"/>
    <property type="match status" value="1"/>
</dbReference>
<dbReference type="Gene3D" id="3.30.565.10">
    <property type="entry name" value="Histidine kinase-like ATPase, C-terminal domain"/>
    <property type="match status" value="1"/>
</dbReference>
<dbReference type="PANTHER" id="PTHR11947">
    <property type="entry name" value="PYRUVATE DEHYDROGENASE KINASE"/>
    <property type="match status" value="1"/>
</dbReference>
<comment type="subcellular location">
    <subcellularLocation>
        <location evidence="1 10">Mitochondrion matrix</location>
    </subcellularLocation>
</comment>
<keyword evidence="8 10" id="KW-0496">Mitochondrion</keyword>
<dbReference type="AlphaFoldDB" id="A0A7M7RI02"/>
<dbReference type="Pfam" id="PF10436">
    <property type="entry name" value="BCDHK_Adom3"/>
    <property type="match status" value="1"/>
</dbReference>
<keyword evidence="4 10" id="KW-0547">Nucleotide-binding</keyword>
<evidence type="ECO:0000313" key="12">
    <source>
        <dbReference type="EnsemblMetazoa" id="XP_792733"/>
    </source>
</evidence>
<evidence type="ECO:0000256" key="9">
    <source>
        <dbReference type="ARBA" id="ARBA00048201"/>
    </source>
</evidence>
<dbReference type="SUPFAM" id="SSF55874">
    <property type="entry name" value="ATPase domain of HSP90 chaperone/DNA topoisomerase II/histidine kinase"/>
    <property type="match status" value="1"/>
</dbReference>
<organism evidence="12 13">
    <name type="scientific">Strongylocentrotus purpuratus</name>
    <name type="common">Purple sea urchin</name>
    <dbReference type="NCBI Taxonomy" id="7668"/>
    <lineage>
        <taxon>Eukaryota</taxon>
        <taxon>Metazoa</taxon>
        <taxon>Echinodermata</taxon>
        <taxon>Eleutherozoa</taxon>
        <taxon>Echinozoa</taxon>
        <taxon>Echinoidea</taxon>
        <taxon>Euechinoidea</taxon>
        <taxon>Echinacea</taxon>
        <taxon>Camarodonta</taxon>
        <taxon>Echinidea</taxon>
        <taxon>Strongylocentrotidae</taxon>
        <taxon>Strongylocentrotus</taxon>
    </lineage>
</organism>
<evidence type="ECO:0000256" key="10">
    <source>
        <dbReference type="RuleBase" id="RU366032"/>
    </source>
</evidence>
<dbReference type="GO" id="GO:0005739">
    <property type="term" value="C:mitochondrion"/>
    <property type="evidence" value="ECO:0000318"/>
    <property type="project" value="GO_Central"/>
</dbReference>
<accession>A0A7M7RI02</accession>
<keyword evidence="6 10" id="KW-0067">ATP-binding</keyword>
<name>A0A7M7RI02_STRPU</name>
<feature type="domain" description="Histidine kinase" evidence="11">
    <location>
        <begin position="242"/>
        <end position="367"/>
    </location>
</feature>
<sequence>MVRLTVRLLAMAKKNMQAQMEYYSKFSPSPLSIKQFMDFGQSKDVDSAKSFVFLRQELPVRIANIMKEINLLPEKLLQMPSVRMVQGWYQQTFEELLEYVEKTEEEDPVLLRYINQLTTIRNRHVNVVETMAQGILEMRESYKVDQHEENNVQYFLDRFYISRISIRMLINQHTLMFGQIPTTHPLLVGSIDPSCDIVAVIRDAYDSAKYLCDQYYLASPDIDVRWIDARDGSDSIRMVYVPSHLYHIMFELLKNAMRAVMEHKGPSASEFPPIGILVTKGKEDVTIKVSDEGGGIPKSEIDLLFNYMYSTAPAPPKPGVSIIPPLAGYGYGLPISRLYAKYFHGDLTLSSMDGYGTDAVVYLKVLSSEASELLPIYNSAVSRYYKTPTPASDWSTPGYFIRNYTTKRYGK</sequence>
<evidence type="ECO:0000313" key="13">
    <source>
        <dbReference type="Proteomes" id="UP000007110"/>
    </source>
</evidence>
<dbReference type="Pfam" id="PF02518">
    <property type="entry name" value="HATPase_c"/>
    <property type="match status" value="1"/>
</dbReference>
<dbReference type="OrthoDB" id="241648at2759"/>
<dbReference type="EC" id="2.7.11.-" evidence="10"/>
<dbReference type="RefSeq" id="XP_792733.3">
    <property type="nucleotide sequence ID" value="XM_787640.5"/>
</dbReference>
<dbReference type="KEGG" id="spu:587933"/>
<reference evidence="13" key="1">
    <citation type="submission" date="2015-02" db="EMBL/GenBank/DDBJ databases">
        <title>Genome sequencing for Strongylocentrotus purpuratus.</title>
        <authorList>
            <person name="Murali S."/>
            <person name="Liu Y."/>
            <person name="Vee V."/>
            <person name="English A."/>
            <person name="Wang M."/>
            <person name="Skinner E."/>
            <person name="Han Y."/>
            <person name="Muzny D.M."/>
            <person name="Worley K.C."/>
            <person name="Gibbs R.A."/>
        </authorList>
    </citation>
    <scope>NUCLEOTIDE SEQUENCE</scope>
</reference>